<dbReference type="EMBL" id="AHBZ03000025">
    <property type="protein sequence ID" value="KAF7767494.1"/>
    <property type="molecule type" value="Genomic_DNA"/>
</dbReference>
<dbReference type="PANTHER" id="PTHR42709">
    <property type="entry name" value="ALKALINE PHOSPHATASE LIKE PROTEIN"/>
    <property type="match status" value="1"/>
</dbReference>
<feature type="transmembrane region" description="Helical" evidence="1">
    <location>
        <begin position="25"/>
        <end position="42"/>
    </location>
</feature>
<dbReference type="GO" id="GO:0005886">
    <property type="term" value="C:plasma membrane"/>
    <property type="evidence" value="ECO:0007669"/>
    <property type="project" value="UniProtKB-ARBA"/>
</dbReference>
<feature type="transmembrane region" description="Helical" evidence="1">
    <location>
        <begin position="141"/>
        <end position="165"/>
    </location>
</feature>
<proteinExistence type="predicted"/>
<dbReference type="Pfam" id="PF09335">
    <property type="entry name" value="VTT_dom"/>
    <property type="match status" value="1"/>
</dbReference>
<evidence type="ECO:0000313" key="3">
    <source>
        <dbReference type="EMBL" id="KAF7767494.1"/>
    </source>
</evidence>
<feature type="transmembrane region" description="Helical" evidence="1">
    <location>
        <begin position="114"/>
        <end position="135"/>
    </location>
</feature>
<dbReference type="InterPro" id="IPR051311">
    <property type="entry name" value="DedA_domain"/>
</dbReference>
<gene>
    <name evidence="3" type="ORF">PCIT_a4389</name>
</gene>
<sequence length="169" mass="19102">MLFYHLFINKQVKGLNIGLTKEERVLTYLGLFFSAFSSATLLPGTSEVVLSALAINSREALLQLWLVATLGNVLGSCVNYWLGLKMMSYQHKSWFPISPQQVTKAQQLFERYGVWSLFLAWVPIVGDPLTLVAGLCKFRFWLFLLLVSISKGARYAFILFGVMGVERLI</sequence>
<reference evidence="3" key="2">
    <citation type="submission" date="2015-03" db="EMBL/GenBank/DDBJ databases">
        <title>Genome sequence of Pseudoalteromonas citrea.</title>
        <authorList>
            <person name="Xie B.-B."/>
            <person name="Rong J.-C."/>
            <person name="Qin Q.-L."/>
            <person name="Zhang Y.-Z."/>
        </authorList>
    </citation>
    <scope>NUCLEOTIDE SEQUENCE</scope>
    <source>
        <strain evidence="3">DSM 8771</strain>
    </source>
</reference>
<evidence type="ECO:0000256" key="1">
    <source>
        <dbReference type="SAM" id="Phobius"/>
    </source>
</evidence>
<dbReference type="PANTHER" id="PTHR42709:SF4">
    <property type="entry name" value="INNER MEMBRANE PROTEIN YQAA"/>
    <property type="match status" value="1"/>
</dbReference>
<keyword evidence="1" id="KW-1133">Transmembrane helix</keyword>
<comment type="caution">
    <text evidence="3">The sequence shown here is derived from an EMBL/GenBank/DDBJ whole genome shotgun (WGS) entry which is preliminary data.</text>
</comment>
<organism evidence="3 4">
    <name type="scientific">Pseudoalteromonas citrea</name>
    <dbReference type="NCBI Taxonomy" id="43655"/>
    <lineage>
        <taxon>Bacteria</taxon>
        <taxon>Pseudomonadati</taxon>
        <taxon>Pseudomonadota</taxon>
        <taxon>Gammaproteobacteria</taxon>
        <taxon>Alteromonadales</taxon>
        <taxon>Pseudoalteromonadaceae</taxon>
        <taxon>Pseudoalteromonas</taxon>
    </lineage>
</organism>
<feature type="transmembrane region" description="Helical" evidence="1">
    <location>
        <begin position="62"/>
        <end position="82"/>
    </location>
</feature>
<dbReference type="Proteomes" id="UP000016487">
    <property type="component" value="Unassembled WGS sequence"/>
</dbReference>
<dbReference type="AlphaFoldDB" id="A0AAD4FQP0"/>
<keyword evidence="1" id="KW-0472">Membrane</keyword>
<reference evidence="3" key="1">
    <citation type="journal article" date="2012" name="J. Bacteriol.">
        <title>Genome sequences of type strains of seven species of the marine bacterium Pseudoalteromonas.</title>
        <authorList>
            <person name="Xie B.B."/>
            <person name="Shu Y.L."/>
            <person name="Qin Q.L."/>
            <person name="Rong J.C."/>
            <person name="Zhang X.Y."/>
            <person name="Chen X.L."/>
            <person name="Shi M."/>
            <person name="He H.L."/>
            <person name="Zhou B.C."/>
            <person name="Zhang Y.Z."/>
        </authorList>
    </citation>
    <scope>NUCLEOTIDE SEQUENCE</scope>
    <source>
        <strain evidence="3">DSM 8771</strain>
    </source>
</reference>
<name>A0AAD4FQP0_9GAMM</name>
<evidence type="ECO:0000313" key="4">
    <source>
        <dbReference type="Proteomes" id="UP000016487"/>
    </source>
</evidence>
<feature type="domain" description="VTT" evidence="2">
    <location>
        <begin position="57"/>
        <end position="159"/>
    </location>
</feature>
<evidence type="ECO:0000259" key="2">
    <source>
        <dbReference type="Pfam" id="PF09335"/>
    </source>
</evidence>
<accession>A0AAD4FQP0</accession>
<protein>
    <recommendedName>
        <fullName evidence="2">VTT domain-containing protein</fullName>
    </recommendedName>
</protein>
<keyword evidence="1" id="KW-0812">Transmembrane</keyword>
<dbReference type="InterPro" id="IPR032816">
    <property type="entry name" value="VTT_dom"/>
</dbReference>